<reference evidence="2" key="2">
    <citation type="submission" date="2020-09" db="EMBL/GenBank/DDBJ databases">
        <authorList>
            <person name="Sun Q."/>
            <person name="Zhou Y."/>
        </authorList>
    </citation>
    <scope>NUCLEOTIDE SEQUENCE</scope>
    <source>
        <strain evidence="2">CGMCC 4.7430</strain>
    </source>
</reference>
<evidence type="ECO:0000313" key="3">
    <source>
        <dbReference type="Proteomes" id="UP000660745"/>
    </source>
</evidence>
<dbReference type="EMBL" id="BMNK01000002">
    <property type="protein sequence ID" value="GGP04018.1"/>
    <property type="molecule type" value="Genomic_DNA"/>
</dbReference>
<dbReference type="Gene3D" id="1.20.120.520">
    <property type="entry name" value="nmb1532 protein domain like"/>
    <property type="match status" value="1"/>
</dbReference>
<evidence type="ECO:0000313" key="2">
    <source>
        <dbReference type="EMBL" id="GGP04018.1"/>
    </source>
</evidence>
<dbReference type="RefSeq" id="WP_225277707.1">
    <property type="nucleotide sequence ID" value="NZ_BMNK01000002.1"/>
</dbReference>
<dbReference type="Proteomes" id="UP000660745">
    <property type="component" value="Unassembled WGS sequence"/>
</dbReference>
<accession>A0A918A1S7</accession>
<feature type="domain" description="Hemerythrin-like" evidence="1">
    <location>
        <begin position="16"/>
        <end position="130"/>
    </location>
</feature>
<keyword evidence="3" id="KW-1185">Reference proteome</keyword>
<protein>
    <submittedName>
        <fullName evidence="2">Hemerythrin</fullName>
    </submittedName>
</protein>
<proteinExistence type="predicted"/>
<evidence type="ECO:0000259" key="1">
    <source>
        <dbReference type="Pfam" id="PF01814"/>
    </source>
</evidence>
<organism evidence="2 3">
    <name type="scientific">Nonomuraea glycinis</name>
    <dbReference type="NCBI Taxonomy" id="2047744"/>
    <lineage>
        <taxon>Bacteria</taxon>
        <taxon>Bacillati</taxon>
        <taxon>Actinomycetota</taxon>
        <taxon>Actinomycetes</taxon>
        <taxon>Streptosporangiales</taxon>
        <taxon>Streptosporangiaceae</taxon>
        <taxon>Nonomuraea</taxon>
    </lineage>
</organism>
<dbReference type="InterPro" id="IPR012312">
    <property type="entry name" value="Hemerythrin-like"/>
</dbReference>
<reference evidence="2" key="1">
    <citation type="journal article" date="2014" name="Int. J. Syst. Evol. Microbiol.">
        <title>Complete genome sequence of Corynebacterium casei LMG S-19264T (=DSM 44701T), isolated from a smear-ripened cheese.</title>
        <authorList>
            <consortium name="US DOE Joint Genome Institute (JGI-PGF)"/>
            <person name="Walter F."/>
            <person name="Albersmeier A."/>
            <person name="Kalinowski J."/>
            <person name="Ruckert C."/>
        </authorList>
    </citation>
    <scope>NUCLEOTIDE SEQUENCE</scope>
    <source>
        <strain evidence="2">CGMCC 4.7430</strain>
    </source>
</reference>
<dbReference type="PANTHER" id="PTHR35585">
    <property type="entry name" value="HHE DOMAIN PROTEIN (AFU_ORTHOLOGUE AFUA_4G00730)"/>
    <property type="match status" value="1"/>
</dbReference>
<name>A0A918A1S7_9ACTN</name>
<gene>
    <name evidence="2" type="ORF">GCM10012278_17640</name>
</gene>
<dbReference type="Pfam" id="PF01814">
    <property type="entry name" value="Hemerythrin"/>
    <property type="match status" value="1"/>
</dbReference>
<comment type="caution">
    <text evidence="2">The sequence shown here is derived from an EMBL/GenBank/DDBJ whole genome shotgun (WGS) entry which is preliminary data.</text>
</comment>
<dbReference type="PANTHER" id="PTHR35585:SF1">
    <property type="entry name" value="HHE DOMAIN PROTEIN (AFU_ORTHOLOGUE AFUA_4G00730)"/>
    <property type="match status" value="1"/>
</dbReference>
<sequence>MTYQKTAPERMAETDVIDLLQAQHGMIRDLFDEVERAPADRRGEAFTRLVRLLAVHETAEEEIVHPYARAKIDGGEGIVNDRLTEEDQAKRLLQQLDQAGPDAPDFMENLLVLRGAVEAHARAEERYEFAQLRAHTSEAERRALAAGVKAAEAMAPTHPHPGTTSATKNLLVGTPMAMMDRARDVIRKAMGKQD</sequence>
<dbReference type="AlphaFoldDB" id="A0A918A1S7"/>
<dbReference type="CDD" id="cd12108">
    <property type="entry name" value="Hr-like"/>
    <property type="match status" value="1"/>
</dbReference>